<dbReference type="PATRIC" id="fig|189385.8.peg.79"/>
<dbReference type="PROSITE" id="PS51722">
    <property type="entry name" value="G_TR_2"/>
    <property type="match status" value="1"/>
</dbReference>
<dbReference type="PANTHER" id="PTHR43381:SF5">
    <property type="entry name" value="TR-TYPE G DOMAIN-CONTAINING PROTEIN"/>
    <property type="match status" value="1"/>
</dbReference>
<keyword evidence="5" id="KW-0342">GTP-binding</keyword>
<protein>
    <submittedName>
        <fullName evidence="7">Translation initiation factor IF-2</fullName>
    </submittedName>
</protein>
<evidence type="ECO:0000313" key="8">
    <source>
        <dbReference type="Proteomes" id="UP000075242"/>
    </source>
</evidence>
<dbReference type="SUPFAM" id="SSF52540">
    <property type="entry name" value="P-loop containing nucleoside triphosphate hydrolases"/>
    <property type="match status" value="1"/>
</dbReference>
<dbReference type="GO" id="GO:0003924">
    <property type="term" value="F:GTPase activity"/>
    <property type="evidence" value="ECO:0007669"/>
    <property type="project" value="InterPro"/>
</dbReference>
<name>A0A143WNL5_TREPR</name>
<dbReference type="AlphaFoldDB" id="A0A143WNL5"/>
<dbReference type="Pfam" id="PF00009">
    <property type="entry name" value="GTP_EFTU"/>
    <property type="match status" value="1"/>
</dbReference>
<sequence length="470" mass="49849">MDHGKTTLLAALTSNRSALREAGGITQNVYAYDAAAHGAQFILVDTPGHSAFGQSARRGIAIADIVVLVVSSDSEPDERSMRAALEAAVRGRELVVAISKTDKDANRTGTRRIRRRCEELMRAVQVSIRPRFVCVSAHSGEGILDMLQALRAAAHGLRLHTLRNVPAHGVVLDATISVRAGVMATLLVQMGMLACGDRITIRGACGCVRFLRDAHGAAMKRAYPYSVVVAQCMACAPLPGQRFMSTQRRPERQRVYRATYRGHGGTAAGMALKLPCNQACYVVRAMNHALLGAALRVLRTESGRGMVISVVRAGLGTCSPSDAALAAATGAAIITVGQKAPPCCQSGSPQAESYGTVYELREALRSRSALSVGVRSLGVVRARVERLFGSVVGGVIVGCKVLSGVLRASSGAKIFRCGAEVGRCDIRSLRFYREEVTEVASGGECGVCAQCIIPSTLQLCTGDELEVEQR</sequence>
<evidence type="ECO:0000313" key="7">
    <source>
        <dbReference type="EMBL" id="CUX76701.1"/>
    </source>
</evidence>
<dbReference type="Proteomes" id="UP000075242">
    <property type="component" value="Chromosome I"/>
</dbReference>
<dbReference type="InterPro" id="IPR009000">
    <property type="entry name" value="Transl_B-barrel_sf"/>
</dbReference>
<dbReference type="Gene3D" id="2.40.30.10">
    <property type="entry name" value="Translation factors"/>
    <property type="match status" value="2"/>
</dbReference>
<feature type="domain" description="Tr-type G" evidence="6">
    <location>
        <begin position="1"/>
        <end position="160"/>
    </location>
</feature>
<reference evidence="8" key="1">
    <citation type="submission" date="2016-01" db="EMBL/GenBank/DDBJ databases">
        <authorList>
            <person name="Husnik F."/>
        </authorList>
    </citation>
    <scope>NUCLEOTIDE SEQUENCE [LARGE SCALE GENOMIC DNA]</scope>
</reference>
<dbReference type="InterPro" id="IPR000795">
    <property type="entry name" value="T_Tr_GTP-bd_dom"/>
</dbReference>
<evidence type="ECO:0000256" key="1">
    <source>
        <dbReference type="ARBA" id="ARBA00007733"/>
    </source>
</evidence>
<dbReference type="PANTHER" id="PTHR43381">
    <property type="entry name" value="TRANSLATION INITIATION FACTOR IF-2-RELATED"/>
    <property type="match status" value="1"/>
</dbReference>
<dbReference type="Gene3D" id="3.40.50.300">
    <property type="entry name" value="P-loop containing nucleotide triphosphate hydrolases"/>
    <property type="match status" value="1"/>
</dbReference>
<dbReference type="GO" id="GO:0003743">
    <property type="term" value="F:translation initiation factor activity"/>
    <property type="evidence" value="ECO:0007669"/>
    <property type="project" value="UniProtKB-KW"/>
</dbReference>
<dbReference type="Pfam" id="PF22042">
    <property type="entry name" value="EF-G_D2"/>
    <property type="match status" value="1"/>
</dbReference>
<dbReference type="EMBL" id="LN999011">
    <property type="protein sequence ID" value="CUX76701.1"/>
    <property type="molecule type" value="Genomic_DNA"/>
</dbReference>
<comment type="similarity">
    <text evidence="1">Belongs to the TRAFAC class translation factor GTPase superfamily. Classic translation factor GTPase family. IF-2 subfamily.</text>
</comment>
<evidence type="ECO:0000256" key="3">
    <source>
        <dbReference type="ARBA" id="ARBA00022741"/>
    </source>
</evidence>
<dbReference type="InterPro" id="IPR053905">
    <property type="entry name" value="EF-G-like_DII"/>
</dbReference>
<evidence type="ECO:0000256" key="4">
    <source>
        <dbReference type="ARBA" id="ARBA00022917"/>
    </source>
</evidence>
<dbReference type="GO" id="GO:0005737">
    <property type="term" value="C:cytoplasm"/>
    <property type="evidence" value="ECO:0007669"/>
    <property type="project" value="TreeGrafter"/>
</dbReference>
<dbReference type="InterPro" id="IPR015760">
    <property type="entry name" value="TIF_IF2"/>
</dbReference>
<proteinExistence type="inferred from homology"/>
<gene>
    <name evidence="7" type="primary">infB</name>
    <name evidence="7" type="ORF">MHIR_TP00071</name>
</gene>
<evidence type="ECO:0000259" key="6">
    <source>
        <dbReference type="PROSITE" id="PS51722"/>
    </source>
</evidence>
<dbReference type="NCBIfam" id="TIGR00231">
    <property type="entry name" value="small_GTP"/>
    <property type="match status" value="1"/>
</dbReference>
<dbReference type="InterPro" id="IPR005225">
    <property type="entry name" value="Small_GTP-bd"/>
</dbReference>
<dbReference type="SUPFAM" id="SSF50447">
    <property type="entry name" value="Translation proteins"/>
    <property type="match status" value="2"/>
</dbReference>
<keyword evidence="2 7" id="KW-0396">Initiation factor</keyword>
<dbReference type="GO" id="GO:0005525">
    <property type="term" value="F:GTP binding"/>
    <property type="evidence" value="ECO:0007669"/>
    <property type="project" value="UniProtKB-KW"/>
</dbReference>
<keyword evidence="4" id="KW-0648">Protein biosynthesis</keyword>
<evidence type="ECO:0000256" key="5">
    <source>
        <dbReference type="ARBA" id="ARBA00023134"/>
    </source>
</evidence>
<organism evidence="7 8">
    <name type="scientific">Tremblaya princeps</name>
    <dbReference type="NCBI Taxonomy" id="189385"/>
    <lineage>
        <taxon>Bacteria</taxon>
        <taxon>Pseudomonadati</taxon>
        <taxon>Pseudomonadota</taxon>
        <taxon>Betaproteobacteria</taxon>
        <taxon>Candidatus Tremblayella</taxon>
    </lineage>
</organism>
<dbReference type="InterPro" id="IPR027417">
    <property type="entry name" value="P-loop_NTPase"/>
</dbReference>
<accession>A0A143WNL5</accession>
<keyword evidence="3" id="KW-0547">Nucleotide-binding</keyword>
<evidence type="ECO:0000256" key="2">
    <source>
        <dbReference type="ARBA" id="ARBA00022540"/>
    </source>
</evidence>